<dbReference type="GO" id="GO:0003677">
    <property type="term" value="F:DNA binding"/>
    <property type="evidence" value="ECO:0007669"/>
    <property type="project" value="UniProtKB-KW"/>
</dbReference>
<protein>
    <submittedName>
        <fullName evidence="8">RNA polymerase sigma-70 factor, ECF subfamily</fullName>
    </submittedName>
</protein>
<dbReference type="InterPro" id="IPR013324">
    <property type="entry name" value="RNA_pol_sigma_r3/r4-like"/>
</dbReference>
<dbReference type="Gene3D" id="1.10.10.10">
    <property type="entry name" value="Winged helix-like DNA-binding domain superfamily/Winged helix DNA-binding domain"/>
    <property type="match status" value="1"/>
</dbReference>
<dbReference type="InterPro" id="IPR007627">
    <property type="entry name" value="RNA_pol_sigma70_r2"/>
</dbReference>
<accession>A0A1M5BBC4</accession>
<dbReference type="EMBL" id="FQUW01000027">
    <property type="protein sequence ID" value="SHF39686.1"/>
    <property type="molecule type" value="Genomic_DNA"/>
</dbReference>
<dbReference type="PANTHER" id="PTHR43133">
    <property type="entry name" value="RNA POLYMERASE ECF-TYPE SIGMA FACTO"/>
    <property type="match status" value="1"/>
</dbReference>
<evidence type="ECO:0000259" key="7">
    <source>
        <dbReference type="Pfam" id="PF08281"/>
    </source>
</evidence>
<keyword evidence="3" id="KW-0731">Sigma factor</keyword>
<dbReference type="InterPro" id="IPR013325">
    <property type="entry name" value="RNA_pol_sigma_r2"/>
</dbReference>
<comment type="similarity">
    <text evidence="1">Belongs to the sigma-70 factor family. ECF subfamily.</text>
</comment>
<evidence type="ECO:0000313" key="9">
    <source>
        <dbReference type="Proteomes" id="UP000184196"/>
    </source>
</evidence>
<dbReference type="GO" id="GO:0016987">
    <property type="term" value="F:sigma factor activity"/>
    <property type="evidence" value="ECO:0007669"/>
    <property type="project" value="UniProtKB-KW"/>
</dbReference>
<evidence type="ECO:0000313" key="8">
    <source>
        <dbReference type="EMBL" id="SHF39686.1"/>
    </source>
</evidence>
<dbReference type="NCBIfam" id="TIGR02937">
    <property type="entry name" value="sigma70-ECF"/>
    <property type="match status" value="1"/>
</dbReference>
<dbReference type="SUPFAM" id="SSF88946">
    <property type="entry name" value="Sigma2 domain of RNA polymerase sigma factors"/>
    <property type="match status" value="1"/>
</dbReference>
<keyword evidence="9" id="KW-1185">Reference proteome</keyword>
<dbReference type="InterPro" id="IPR013249">
    <property type="entry name" value="RNA_pol_sigma70_r4_t2"/>
</dbReference>
<evidence type="ECO:0000256" key="1">
    <source>
        <dbReference type="ARBA" id="ARBA00010641"/>
    </source>
</evidence>
<reference evidence="9" key="1">
    <citation type="submission" date="2016-11" db="EMBL/GenBank/DDBJ databases">
        <authorList>
            <person name="Varghese N."/>
            <person name="Submissions S."/>
        </authorList>
    </citation>
    <scope>NUCLEOTIDE SEQUENCE [LARGE SCALE GENOMIC DNA]</scope>
    <source>
        <strain evidence="9">DSM 11792</strain>
    </source>
</reference>
<evidence type="ECO:0000256" key="3">
    <source>
        <dbReference type="ARBA" id="ARBA00023082"/>
    </source>
</evidence>
<proteinExistence type="inferred from homology"/>
<evidence type="ECO:0000259" key="6">
    <source>
        <dbReference type="Pfam" id="PF04542"/>
    </source>
</evidence>
<evidence type="ECO:0000256" key="4">
    <source>
        <dbReference type="ARBA" id="ARBA00023125"/>
    </source>
</evidence>
<evidence type="ECO:0000256" key="5">
    <source>
        <dbReference type="ARBA" id="ARBA00023163"/>
    </source>
</evidence>
<dbReference type="InterPro" id="IPR039425">
    <property type="entry name" value="RNA_pol_sigma-70-like"/>
</dbReference>
<dbReference type="Gene3D" id="1.10.1740.10">
    <property type="match status" value="1"/>
</dbReference>
<dbReference type="SUPFAM" id="SSF88659">
    <property type="entry name" value="Sigma3 and sigma4 domains of RNA polymerase sigma factors"/>
    <property type="match status" value="1"/>
</dbReference>
<dbReference type="Pfam" id="PF04542">
    <property type="entry name" value="Sigma70_r2"/>
    <property type="match status" value="1"/>
</dbReference>
<feature type="domain" description="RNA polymerase sigma factor 70 region 4 type 2" evidence="7">
    <location>
        <begin position="118"/>
        <end position="170"/>
    </location>
</feature>
<feature type="domain" description="RNA polymerase sigma-70 region 2" evidence="6">
    <location>
        <begin position="21"/>
        <end position="87"/>
    </location>
</feature>
<dbReference type="PANTHER" id="PTHR43133:SF8">
    <property type="entry name" value="RNA POLYMERASE SIGMA FACTOR HI_1459-RELATED"/>
    <property type="match status" value="1"/>
</dbReference>
<keyword evidence="2" id="KW-0805">Transcription regulation</keyword>
<dbReference type="CDD" id="cd06171">
    <property type="entry name" value="Sigma70_r4"/>
    <property type="match status" value="1"/>
</dbReference>
<dbReference type="AlphaFoldDB" id="A0A1M5BBC4"/>
<keyword evidence="4" id="KW-0238">DNA-binding</keyword>
<dbReference type="InterPro" id="IPR036388">
    <property type="entry name" value="WH-like_DNA-bd_sf"/>
</dbReference>
<dbReference type="GO" id="GO:0006352">
    <property type="term" value="P:DNA-templated transcription initiation"/>
    <property type="evidence" value="ECO:0007669"/>
    <property type="project" value="InterPro"/>
</dbReference>
<organism evidence="8 9">
    <name type="scientific">Desulfofundulus australicus DSM 11792</name>
    <dbReference type="NCBI Taxonomy" id="1121425"/>
    <lineage>
        <taxon>Bacteria</taxon>
        <taxon>Bacillati</taxon>
        <taxon>Bacillota</taxon>
        <taxon>Clostridia</taxon>
        <taxon>Eubacteriales</taxon>
        <taxon>Peptococcaceae</taxon>
        <taxon>Desulfofundulus</taxon>
    </lineage>
</organism>
<gene>
    <name evidence="8" type="ORF">SAMN02745218_02145</name>
</gene>
<name>A0A1M5BBC4_9FIRM</name>
<dbReference type="Proteomes" id="UP000184196">
    <property type="component" value="Unassembled WGS sequence"/>
</dbReference>
<dbReference type="InterPro" id="IPR014284">
    <property type="entry name" value="RNA_pol_sigma-70_dom"/>
</dbReference>
<sequence>MEKETLLQKLKNKDPQALRFLYEMFYKPLFQAAFFIVNDVGLAEDVVHEVFLKLHHKIDQLQDPSKLGVWLRRMAVNTAWDMVRNRAKSTLIPETEIGYAGEQFISPELICLDKEERLLVQKALRGLQPDHRIVLYLKYYEDMSIDQISNFLNIPVNTVKSRLIRARMELKKLLYKERVESCHFKDELTDTKGVK</sequence>
<dbReference type="Pfam" id="PF08281">
    <property type="entry name" value="Sigma70_r4_2"/>
    <property type="match status" value="1"/>
</dbReference>
<keyword evidence="5" id="KW-0804">Transcription</keyword>
<evidence type="ECO:0000256" key="2">
    <source>
        <dbReference type="ARBA" id="ARBA00023015"/>
    </source>
</evidence>
<dbReference type="OrthoDB" id="2080364at2"/>
<dbReference type="RefSeq" id="WP_073166092.1">
    <property type="nucleotide sequence ID" value="NZ_FQUW01000027.1"/>
</dbReference>